<accession>K9L460</accession>
<dbReference type="EMBL" id="JQ015307">
    <property type="protein sequence ID" value="AEZ66188.1"/>
    <property type="molecule type" value="Genomic_DNA"/>
</dbReference>
<proteinExistence type="predicted"/>
<evidence type="ECO:0000259" key="1">
    <source>
        <dbReference type="Pfam" id="PF21817"/>
    </source>
</evidence>
<dbReference type="GeneID" id="14515217"/>
<dbReference type="Pfam" id="PF21817">
    <property type="entry name" value="CapR"/>
    <property type="match status" value="1"/>
</dbReference>
<evidence type="ECO:0000313" key="2">
    <source>
        <dbReference type="EMBL" id="AEZ66188.1"/>
    </source>
</evidence>
<protein>
    <recommendedName>
        <fullName evidence="1">CapR homology domain-containing protein</fullName>
    </recommendedName>
</protein>
<keyword evidence="3" id="KW-1185">Reference proteome</keyword>
<evidence type="ECO:0000313" key="3">
    <source>
        <dbReference type="Proteomes" id="UP000010999"/>
    </source>
</evidence>
<sequence length="240" mass="26936">MSRYGGILGKFELVGVGRNSRGRPQLFVKCPACSYDEYVAVGVCTGVFKVTPPNLKGGAIPCRCSKRFNWSEEQSEYRVKRVLEERGQSFVEWGENDKSPMYRGVVANCPRHGNFETTLCRIVNQGQFCPSCSGHSQLYGYLNFVMRDGIPIAAKFGITADLRVRLRGQNKRNRLRMKKAFSWVFEDVPACKAAEQKCKRSVPTAFLSKVEMVDGYTETIALHDVDAVINIMSETGKPLK</sequence>
<dbReference type="OrthoDB" id="9808at10239"/>
<feature type="domain" description="CapR homology" evidence="1">
    <location>
        <begin position="9"/>
        <end position="65"/>
    </location>
</feature>
<organism evidence="2 3">
    <name type="scientific">Pectobacterium phage phiTE</name>
    <dbReference type="NCBI Taxonomy" id="1116482"/>
    <lineage>
        <taxon>Viruses</taxon>
        <taxon>Duplodnaviria</taxon>
        <taxon>Heunggongvirae</taxon>
        <taxon>Uroviricota</taxon>
        <taxon>Caudoviricetes</taxon>
        <taxon>Vequintavirinae</taxon>
        <taxon>Certrevirus</taxon>
        <taxon>Certrevirus phiTE</taxon>
    </lineage>
</organism>
<reference evidence="2 3" key="2">
    <citation type="journal article" date="2012" name="PLoS Genet.">
        <title>Viral evasion of a bacterial suicide system by RNA-based molecular mimicry enables infectious altruism.</title>
        <authorList>
            <person name="Blower T.R."/>
            <person name="Evans T.J."/>
            <person name="Przybilski R."/>
            <person name="Fineran P.C."/>
            <person name="Salmond G.P."/>
        </authorList>
    </citation>
    <scope>NUCLEOTIDE SEQUENCE [LARGE SCALE GENOMIC DNA]</scope>
</reference>
<dbReference type="KEGG" id="vg:14515217"/>
<dbReference type="InterPro" id="IPR048793">
    <property type="entry name" value="CapR_dom"/>
</dbReference>
<reference evidence="3" key="1">
    <citation type="submission" date="2011-11" db="EMBL/GenBank/DDBJ databases">
        <title>Escape from toxin-antitoxin mediated abortive infection can occur by recombination within a generalized transducing phage of Pectobacterium atrosepticum.</title>
        <authorList>
            <person name="Blower T.R."/>
            <person name="Evans T.J."/>
            <person name="Przybilski R."/>
            <person name="Fineran P.C."/>
            <person name="Salmond G.P.C."/>
        </authorList>
    </citation>
    <scope>NUCLEOTIDE SEQUENCE [LARGE SCALE GENOMIC DNA]</scope>
</reference>
<gene>
    <name evidence="2" type="ORF">phiTE_022</name>
</gene>
<dbReference type="Proteomes" id="UP000010999">
    <property type="component" value="Segment"/>
</dbReference>
<dbReference type="RefSeq" id="YP_007392484.1">
    <property type="nucleotide sequence ID" value="NC_020201.1"/>
</dbReference>
<name>K9L460_9CAUD</name>